<keyword evidence="3" id="KW-1185">Reference proteome</keyword>
<accession>A0A0H2RXE3</accession>
<evidence type="ECO:0000256" key="1">
    <source>
        <dbReference type="SAM" id="SignalP"/>
    </source>
</evidence>
<name>A0A0H2RXE3_9AGAM</name>
<feature type="chain" id="PRO_5005201862" evidence="1">
    <location>
        <begin position="26"/>
        <end position="147"/>
    </location>
</feature>
<sequence>MATLRSIAFVIVLVVLALFAPSTFALKASLSKRDVWAPRILEPEAGTVWRVGEEVNVTWSTANPPKQITNEKGLVALRTPHGFVAGRGGLGEPLAANFSLFDGHVLVQVPELPAGDDYSVVLFGDSGNESPLFKIVNPFMAVAAVGI</sequence>
<evidence type="ECO:0000313" key="2">
    <source>
        <dbReference type="EMBL" id="KLO16785.1"/>
    </source>
</evidence>
<reference evidence="2 3" key="1">
    <citation type="submission" date="2015-04" db="EMBL/GenBank/DDBJ databases">
        <title>Complete genome sequence of Schizopora paradoxa KUC8140, a cosmopolitan wood degrader in East Asia.</title>
        <authorList>
            <consortium name="DOE Joint Genome Institute"/>
            <person name="Min B."/>
            <person name="Park H."/>
            <person name="Jang Y."/>
            <person name="Kim J.-J."/>
            <person name="Kim K.H."/>
            <person name="Pangilinan J."/>
            <person name="Lipzen A."/>
            <person name="Riley R."/>
            <person name="Grigoriev I.V."/>
            <person name="Spatafora J.W."/>
            <person name="Choi I.-G."/>
        </authorList>
    </citation>
    <scope>NUCLEOTIDE SEQUENCE [LARGE SCALE GENOMIC DNA]</scope>
    <source>
        <strain evidence="2 3">KUC8140</strain>
    </source>
</reference>
<keyword evidence="1" id="KW-0732">Signal</keyword>
<evidence type="ECO:0000313" key="3">
    <source>
        <dbReference type="Proteomes" id="UP000053477"/>
    </source>
</evidence>
<dbReference type="STRING" id="27342.A0A0H2RXE3"/>
<organism evidence="2 3">
    <name type="scientific">Schizopora paradoxa</name>
    <dbReference type="NCBI Taxonomy" id="27342"/>
    <lineage>
        <taxon>Eukaryota</taxon>
        <taxon>Fungi</taxon>
        <taxon>Dikarya</taxon>
        <taxon>Basidiomycota</taxon>
        <taxon>Agaricomycotina</taxon>
        <taxon>Agaricomycetes</taxon>
        <taxon>Hymenochaetales</taxon>
        <taxon>Schizoporaceae</taxon>
        <taxon>Schizopora</taxon>
    </lineage>
</organism>
<dbReference type="EMBL" id="KQ085912">
    <property type="protein sequence ID" value="KLO16785.1"/>
    <property type="molecule type" value="Genomic_DNA"/>
</dbReference>
<dbReference type="InParanoid" id="A0A0H2RXE3"/>
<dbReference type="OrthoDB" id="2317741at2759"/>
<dbReference type="Proteomes" id="UP000053477">
    <property type="component" value="Unassembled WGS sequence"/>
</dbReference>
<gene>
    <name evidence="2" type="ORF">SCHPADRAFT_887532</name>
</gene>
<protein>
    <submittedName>
        <fullName evidence="2">Uncharacterized protein</fullName>
    </submittedName>
</protein>
<proteinExistence type="predicted"/>
<dbReference type="AlphaFoldDB" id="A0A0H2RXE3"/>
<feature type="signal peptide" evidence="1">
    <location>
        <begin position="1"/>
        <end position="25"/>
    </location>
</feature>